<dbReference type="PROSITE" id="PS51186">
    <property type="entry name" value="GNAT"/>
    <property type="match status" value="2"/>
</dbReference>
<keyword evidence="1" id="KW-0808">Transferase</keyword>
<dbReference type="PANTHER" id="PTHR43420">
    <property type="entry name" value="ACETYLTRANSFERASE"/>
    <property type="match status" value="1"/>
</dbReference>
<dbReference type="InterPro" id="IPR016181">
    <property type="entry name" value="Acyl_CoA_acyltransferase"/>
</dbReference>
<feature type="domain" description="N-acetyltransferase" evidence="3">
    <location>
        <begin position="2"/>
        <end position="156"/>
    </location>
</feature>
<dbReference type="SUPFAM" id="SSF55729">
    <property type="entry name" value="Acyl-CoA N-acyltransferases (Nat)"/>
    <property type="match status" value="2"/>
</dbReference>
<sequence length="283" mass="32747">MIIYKRCTEVDVDTIFRGFQIGFSDYIIKTEMPKDFFVKRFFGPEGNSYEHSIIALDGDEPVGLNLGGIKTYEGIKTLRCGALCIHPDYRGTEVGKKLFHLHKEIALNNGCKQMFLEVIVGNDRAINFYKSKGYEKVYDIFYYSHDNPLELEAFIPDTVSIREIDINTLRTLSHQITDIHINWQNDFDYIEKLEEQVHYGVFKSDKLMGGLSIHTRGKISFIWISPELRHQDIGKSLISYAVRELNIGKLMISFSNNANLLGFVKRLSFTKDLISQYEMYHTL</sequence>
<dbReference type="RefSeq" id="WP_091726046.1">
    <property type="nucleotide sequence ID" value="NZ_FNQE01000002.1"/>
</dbReference>
<keyword evidence="2" id="KW-0012">Acyltransferase</keyword>
<dbReference type="GO" id="GO:0016747">
    <property type="term" value="F:acyltransferase activity, transferring groups other than amino-acyl groups"/>
    <property type="evidence" value="ECO:0007669"/>
    <property type="project" value="InterPro"/>
</dbReference>
<dbReference type="CDD" id="cd04301">
    <property type="entry name" value="NAT_SF"/>
    <property type="match status" value="1"/>
</dbReference>
<dbReference type="OrthoDB" id="4228396at2"/>
<evidence type="ECO:0000259" key="3">
    <source>
        <dbReference type="PROSITE" id="PS51186"/>
    </source>
</evidence>
<dbReference type="InterPro" id="IPR050680">
    <property type="entry name" value="YpeA/RimI_acetyltransf"/>
</dbReference>
<dbReference type="PANTHER" id="PTHR43420:SF44">
    <property type="entry name" value="ACETYLTRANSFERASE YPEA"/>
    <property type="match status" value="1"/>
</dbReference>
<evidence type="ECO:0000313" key="4">
    <source>
        <dbReference type="EMBL" id="SDY52546.1"/>
    </source>
</evidence>
<dbReference type="STRING" id="415015.SAMN05660462_00219"/>
<reference evidence="4 5" key="1">
    <citation type="submission" date="2016-10" db="EMBL/GenBank/DDBJ databases">
        <authorList>
            <person name="de Groot N.N."/>
        </authorList>
    </citation>
    <scope>NUCLEOTIDE SEQUENCE [LARGE SCALE GENOMIC DNA]</scope>
    <source>
        <strain evidence="4 5">DSM 21650</strain>
    </source>
</reference>
<accession>A0A1H3KKE8</accession>
<organism evidence="4 5">
    <name type="scientific">Proteiniborus ethanoligenes</name>
    <dbReference type="NCBI Taxonomy" id="415015"/>
    <lineage>
        <taxon>Bacteria</taxon>
        <taxon>Bacillati</taxon>
        <taxon>Bacillota</taxon>
        <taxon>Clostridia</taxon>
        <taxon>Eubacteriales</taxon>
        <taxon>Proteiniborus</taxon>
    </lineage>
</organism>
<gene>
    <name evidence="4" type="ORF">SAMN05660462_00219</name>
</gene>
<evidence type="ECO:0000256" key="1">
    <source>
        <dbReference type="ARBA" id="ARBA00022679"/>
    </source>
</evidence>
<feature type="domain" description="N-acetyltransferase" evidence="3">
    <location>
        <begin position="159"/>
        <end position="283"/>
    </location>
</feature>
<dbReference type="Proteomes" id="UP000198625">
    <property type="component" value="Unassembled WGS sequence"/>
</dbReference>
<dbReference type="Gene3D" id="3.40.630.30">
    <property type="match status" value="2"/>
</dbReference>
<dbReference type="Pfam" id="PF00583">
    <property type="entry name" value="Acetyltransf_1"/>
    <property type="match status" value="2"/>
</dbReference>
<dbReference type="AlphaFoldDB" id="A0A1H3KKE8"/>
<protein>
    <recommendedName>
        <fullName evidence="3">N-acetyltransferase domain-containing protein</fullName>
    </recommendedName>
</protein>
<evidence type="ECO:0000256" key="2">
    <source>
        <dbReference type="ARBA" id="ARBA00023315"/>
    </source>
</evidence>
<dbReference type="InterPro" id="IPR000182">
    <property type="entry name" value="GNAT_dom"/>
</dbReference>
<name>A0A1H3KKE8_9FIRM</name>
<keyword evidence="5" id="KW-1185">Reference proteome</keyword>
<dbReference type="EMBL" id="FNQE01000002">
    <property type="protein sequence ID" value="SDY52546.1"/>
    <property type="molecule type" value="Genomic_DNA"/>
</dbReference>
<evidence type="ECO:0000313" key="5">
    <source>
        <dbReference type="Proteomes" id="UP000198625"/>
    </source>
</evidence>
<proteinExistence type="predicted"/>